<evidence type="ECO:0000313" key="2">
    <source>
        <dbReference type="Proteomes" id="UP000185739"/>
    </source>
</evidence>
<sequence>MSVWKFDENRAAFGPASLDEIEADPCGLYILWRGDEVMVREDGIERPMPERLTVAGVPFDRELFEPLPIPSRCYDEGHARISAELYGPAGKLSKTEADSLRDEMRRDGQWARERLKK</sequence>
<protein>
    <submittedName>
        <fullName evidence="1">Uncharacterized protein</fullName>
    </submittedName>
</protein>
<dbReference type="OrthoDB" id="9805698at2"/>
<accession>A0A1H5RM19</accession>
<dbReference type="RefSeq" id="WP_075148666.1">
    <property type="nucleotide sequence ID" value="NZ_CP018839.1"/>
</dbReference>
<proteinExistence type="predicted"/>
<dbReference type="STRING" id="96773.Tchl_2440"/>
<keyword evidence="2" id="KW-1185">Reference proteome</keyword>
<dbReference type="KEGG" id="tcl:Tchl_2440"/>
<evidence type="ECO:0000313" key="1">
    <source>
        <dbReference type="EMBL" id="APR05275.1"/>
    </source>
</evidence>
<gene>
    <name evidence="1" type="ORF">Tchl_2440</name>
</gene>
<name>A0A1H5RM19_9RHOO</name>
<dbReference type="AlphaFoldDB" id="A0A1H5RM19"/>
<organism evidence="1 2">
    <name type="scientific">Thauera chlorobenzoica</name>
    <dbReference type="NCBI Taxonomy" id="96773"/>
    <lineage>
        <taxon>Bacteria</taxon>
        <taxon>Pseudomonadati</taxon>
        <taxon>Pseudomonadota</taxon>
        <taxon>Betaproteobacteria</taxon>
        <taxon>Rhodocyclales</taxon>
        <taxon>Zoogloeaceae</taxon>
        <taxon>Thauera</taxon>
    </lineage>
</organism>
<dbReference type="EMBL" id="CP018839">
    <property type="protein sequence ID" value="APR05275.1"/>
    <property type="molecule type" value="Genomic_DNA"/>
</dbReference>
<dbReference type="Proteomes" id="UP000185739">
    <property type="component" value="Chromosome"/>
</dbReference>
<reference evidence="1 2" key="1">
    <citation type="submission" date="2016-12" db="EMBL/GenBank/DDBJ databases">
        <title>Complete genome sequence of Thauera chlorobenzoica, a Betaproteobacterium degrading haloaromatics anaerobically to CO2 and halides.</title>
        <authorList>
            <person name="Goris T."/>
            <person name="Mergelsberg M."/>
            <person name="Boll M."/>
        </authorList>
    </citation>
    <scope>NUCLEOTIDE SEQUENCE [LARGE SCALE GENOMIC DNA]</scope>
    <source>
        <strain evidence="1 2">3CB1</strain>
    </source>
</reference>